<evidence type="ECO:0000313" key="3">
    <source>
        <dbReference type="Proteomes" id="UP000664344"/>
    </source>
</evidence>
<name>A0ABS3BBI9_9GAMM</name>
<dbReference type="InterPro" id="IPR041304">
    <property type="entry name" value="AbiTii"/>
</dbReference>
<comment type="caution">
    <text evidence="2">The sequence shown here is derived from an EMBL/GenBank/DDBJ whole genome shotgun (WGS) entry which is preliminary data.</text>
</comment>
<dbReference type="RefSeq" id="WP_206556636.1">
    <property type="nucleotide sequence ID" value="NZ_JAFKDB010000008.1"/>
</dbReference>
<dbReference type="EMBL" id="JAFKDB010000008">
    <property type="protein sequence ID" value="MBN7768832.1"/>
    <property type="molecule type" value="Genomic_DNA"/>
</dbReference>
<sequence>MRLINEIIEILSSEKPNLTNALIKTKVLLYKIGQKELVGWVNNELNGYQTGEEIPPYRILPSQVLVNAANMAYQVNSHPIPLAHLDDDLRKSLERSELNQSLAVLEEFANSDTDSLERPLPMEWVPLLNQGLSNNYRIQKAWCEISVTGIVQILTEVRSRLLDFLLELSSEFGEEMSDEEVKNKANEVDSASMFNSAMFGDNTTILVGNQNAQHVVNSKIQNDFSELEKELKKQGVTDEDVSELKLAIENDGEATDHVNKEYGPAVKSWFKNMIAKAADGTWQVNLGVAGNVISGLLNGYYGWY</sequence>
<proteinExistence type="predicted"/>
<dbReference type="Proteomes" id="UP000664344">
    <property type="component" value="Unassembled WGS sequence"/>
</dbReference>
<evidence type="ECO:0000259" key="1">
    <source>
        <dbReference type="Pfam" id="PF18864"/>
    </source>
</evidence>
<organism evidence="2 3">
    <name type="scientific">Marinobacter daepoensis</name>
    <dbReference type="NCBI Taxonomy" id="262077"/>
    <lineage>
        <taxon>Bacteria</taxon>
        <taxon>Pseudomonadati</taxon>
        <taxon>Pseudomonadota</taxon>
        <taxon>Gammaproteobacteria</taxon>
        <taxon>Pseudomonadales</taxon>
        <taxon>Marinobacteraceae</taxon>
        <taxon>Marinobacter</taxon>
    </lineage>
</organism>
<dbReference type="Pfam" id="PF18864">
    <property type="entry name" value="AbiTii"/>
    <property type="match status" value="1"/>
</dbReference>
<accession>A0ABS3BBI9</accession>
<feature type="domain" description="AbiTii" evidence="1">
    <location>
        <begin position="3"/>
        <end position="189"/>
    </location>
</feature>
<reference evidence="2 3" key="1">
    <citation type="submission" date="2021-02" db="EMBL/GenBank/DDBJ databases">
        <title>PHA producing bacteria isolated from coastal sediment in Guangdong, Shenzhen.</title>
        <authorList>
            <person name="Zheng W."/>
            <person name="Yu S."/>
            <person name="Huang Y."/>
        </authorList>
    </citation>
    <scope>NUCLEOTIDE SEQUENCE [LARGE SCALE GENOMIC DNA]</scope>
    <source>
        <strain evidence="2 3">TN21-5</strain>
    </source>
</reference>
<keyword evidence="3" id="KW-1185">Reference proteome</keyword>
<gene>
    <name evidence="2" type="ORF">JYP53_02795</name>
</gene>
<protein>
    <recommendedName>
        <fullName evidence="1">AbiTii domain-containing protein</fullName>
    </recommendedName>
</protein>
<evidence type="ECO:0000313" key="2">
    <source>
        <dbReference type="EMBL" id="MBN7768832.1"/>
    </source>
</evidence>